<name>A0A543HG17_9MICO</name>
<organism evidence="7 8">
    <name type="scientific">Humibacillus xanthopallidus</name>
    <dbReference type="NCBI Taxonomy" id="412689"/>
    <lineage>
        <taxon>Bacteria</taxon>
        <taxon>Bacillati</taxon>
        <taxon>Actinomycetota</taxon>
        <taxon>Actinomycetes</taxon>
        <taxon>Micrococcales</taxon>
        <taxon>Intrasporangiaceae</taxon>
        <taxon>Humibacillus</taxon>
    </lineage>
</organism>
<dbReference type="InterPro" id="IPR001647">
    <property type="entry name" value="HTH_TetR"/>
</dbReference>
<evidence type="ECO:0000259" key="6">
    <source>
        <dbReference type="PROSITE" id="PS50977"/>
    </source>
</evidence>
<evidence type="ECO:0000256" key="4">
    <source>
        <dbReference type="PROSITE-ProRule" id="PRU00335"/>
    </source>
</evidence>
<feature type="region of interest" description="Disordered" evidence="5">
    <location>
        <begin position="212"/>
        <end position="234"/>
    </location>
</feature>
<keyword evidence="8" id="KW-1185">Reference proteome</keyword>
<dbReference type="AlphaFoldDB" id="A0A543HG17"/>
<dbReference type="Pfam" id="PF00440">
    <property type="entry name" value="TetR_N"/>
    <property type="match status" value="1"/>
</dbReference>
<dbReference type="Gene3D" id="1.10.357.10">
    <property type="entry name" value="Tetracycline Repressor, domain 2"/>
    <property type="match status" value="1"/>
</dbReference>
<evidence type="ECO:0000313" key="7">
    <source>
        <dbReference type="EMBL" id="TQM57282.1"/>
    </source>
</evidence>
<keyword evidence="1" id="KW-0805">Transcription regulation</keyword>
<dbReference type="PANTHER" id="PTHR30055:SF234">
    <property type="entry name" value="HTH-TYPE TRANSCRIPTIONAL REGULATOR BETI"/>
    <property type="match status" value="1"/>
</dbReference>
<dbReference type="EMBL" id="VFPM01000004">
    <property type="protein sequence ID" value="TQM57282.1"/>
    <property type="molecule type" value="Genomic_DNA"/>
</dbReference>
<evidence type="ECO:0000256" key="1">
    <source>
        <dbReference type="ARBA" id="ARBA00023015"/>
    </source>
</evidence>
<dbReference type="PANTHER" id="PTHR30055">
    <property type="entry name" value="HTH-TYPE TRANSCRIPTIONAL REGULATOR RUTR"/>
    <property type="match status" value="1"/>
</dbReference>
<dbReference type="GO" id="GO:0000976">
    <property type="term" value="F:transcription cis-regulatory region binding"/>
    <property type="evidence" value="ECO:0007669"/>
    <property type="project" value="TreeGrafter"/>
</dbReference>
<evidence type="ECO:0000256" key="3">
    <source>
        <dbReference type="ARBA" id="ARBA00023163"/>
    </source>
</evidence>
<gene>
    <name evidence="7" type="ORF">FBY41_4103</name>
</gene>
<comment type="caution">
    <text evidence="7">The sequence shown here is derived from an EMBL/GenBank/DDBJ whole genome shotgun (WGS) entry which is preliminary data.</text>
</comment>
<accession>A0A543HG17</accession>
<dbReference type="InterPro" id="IPR050109">
    <property type="entry name" value="HTH-type_TetR-like_transc_reg"/>
</dbReference>
<proteinExistence type="predicted"/>
<dbReference type="SUPFAM" id="SSF46689">
    <property type="entry name" value="Homeodomain-like"/>
    <property type="match status" value="1"/>
</dbReference>
<dbReference type="PROSITE" id="PS50977">
    <property type="entry name" value="HTH_TETR_2"/>
    <property type="match status" value="1"/>
</dbReference>
<dbReference type="Proteomes" id="UP000316747">
    <property type="component" value="Unassembled WGS sequence"/>
</dbReference>
<dbReference type="GO" id="GO:0003700">
    <property type="term" value="F:DNA-binding transcription factor activity"/>
    <property type="evidence" value="ECO:0007669"/>
    <property type="project" value="TreeGrafter"/>
</dbReference>
<evidence type="ECO:0000256" key="2">
    <source>
        <dbReference type="ARBA" id="ARBA00023125"/>
    </source>
</evidence>
<protein>
    <submittedName>
        <fullName evidence="7">TetR family transcriptional regulator</fullName>
    </submittedName>
</protein>
<sequence length="234" mass="26039">MSEPVKSRRPYRSRLREERARANRVAILRAAHRRFVADGYPRTSVASIAADAGVSEDLVYVLFATKRGLLVEVLNFSVTGELDSPVVLEQHGPQAVRAEKDQRRQIEMFAADISRRTASARPIDDVMRSAALVDEAVAEKRREMHDTRLANLTQFVTWLAANGPLREGLSVEEAAATVWTLTGPDVHRLLVDELAWDHQRYAAWVRRTLEDSLLPPPPSRTSAGETAELPGPGL</sequence>
<evidence type="ECO:0000313" key="8">
    <source>
        <dbReference type="Proteomes" id="UP000316747"/>
    </source>
</evidence>
<dbReference type="RefSeq" id="WP_141846592.1">
    <property type="nucleotide sequence ID" value="NZ_VFPM01000004.1"/>
</dbReference>
<evidence type="ECO:0000256" key="5">
    <source>
        <dbReference type="SAM" id="MobiDB-lite"/>
    </source>
</evidence>
<reference evidence="7 8" key="1">
    <citation type="submission" date="2019-06" db="EMBL/GenBank/DDBJ databases">
        <title>Genome sequencing of plant associated microbes to promote plant fitness in Sorghum bicolor and Oryza sativa.</title>
        <authorList>
            <person name="Coleman-Derr D."/>
        </authorList>
    </citation>
    <scope>NUCLEOTIDE SEQUENCE [LARGE SCALE GENOMIC DNA]</scope>
    <source>
        <strain evidence="7 8">KV-663</strain>
    </source>
</reference>
<dbReference type="InterPro" id="IPR009057">
    <property type="entry name" value="Homeodomain-like_sf"/>
</dbReference>
<dbReference type="OrthoDB" id="3825402at2"/>
<feature type="DNA-binding region" description="H-T-H motif" evidence="4">
    <location>
        <begin position="44"/>
        <end position="63"/>
    </location>
</feature>
<keyword evidence="3" id="KW-0804">Transcription</keyword>
<keyword evidence="2 4" id="KW-0238">DNA-binding</keyword>
<feature type="domain" description="HTH tetR-type" evidence="6">
    <location>
        <begin position="21"/>
        <end position="81"/>
    </location>
</feature>
<dbReference type="PRINTS" id="PR00455">
    <property type="entry name" value="HTHTETR"/>
</dbReference>